<dbReference type="Proteomes" id="UP000015102">
    <property type="component" value="Unassembled WGS sequence"/>
</dbReference>
<sequence>MTASIGSNGTILSLNDSNSSLGGGTVITYLKSNPKYKNIFAICGPIFREALVSNGFTIDDKPDETERFTLQTFTQNIIPTAPVDAVIIDIDLDMSLAKFCRGLLHAKNYPDCDIIVGATDNKIPLSKDVVIPGTQVLMDYIDITLERNLLSLENLENNWEIILWNCTTSHVLKGVYLLATICQQILVLQTHWDFKPYLFCRERIPMKI</sequence>
<dbReference type="EMBL" id="CAQQ02116240">
    <property type="status" value="NOT_ANNOTATED_CDS"/>
    <property type="molecule type" value="Genomic_DNA"/>
</dbReference>
<reference evidence="1" key="2">
    <citation type="submission" date="2015-06" db="UniProtKB">
        <authorList>
            <consortium name="EnsemblMetazoa"/>
        </authorList>
    </citation>
    <scope>IDENTIFICATION</scope>
</reference>
<dbReference type="HOGENOM" id="CLU_1322248_0_0_1"/>
<protein>
    <submittedName>
        <fullName evidence="1">Uncharacterized protein</fullName>
    </submittedName>
</protein>
<reference evidence="2" key="1">
    <citation type="submission" date="2013-02" db="EMBL/GenBank/DDBJ databases">
        <authorList>
            <person name="Hughes D."/>
        </authorList>
    </citation>
    <scope>NUCLEOTIDE SEQUENCE</scope>
    <source>
        <strain>Durham</strain>
        <strain evidence="2">NC isolate 2 -- Noor lab</strain>
    </source>
</reference>
<name>T1GH36_MEGSC</name>
<evidence type="ECO:0000313" key="2">
    <source>
        <dbReference type="Proteomes" id="UP000015102"/>
    </source>
</evidence>
<keyword evidence="2" id="KW-1185">Reference proteome</keyword>
<organism evidence="1 2">
    <name type="scientific">Megaselia scalaris</name>
    <name type="common">Humpbacked fly</name>
    <name type="synonym">Phora scalaris</name>
    <dbReference type="NCBI Taxonomy" id="36166"/>
    <lineage>
        <taxon>Eukaryota</taxon>
        <taxon>Metazoa</taxon>
        <taxon>Ecdysozoa</taxon>
        <taxon>Arthropoda</taxon>
        <taxon>Hexapoda</taxon>
        <taxon>Insecta</taxon>
        <taxon>Pterygota</taxon>
        <taxon>Neoptera</taxon>
        <taxon>Endopterygota</taxon>
        <taxon>Diptera</taxon>
        <taxon>Brachycera</taxon>
        <taxon>Muscomorpha</taxon>
        <taxon>Platypezoidea</taxon>
        <taxon>Phoridae</taxon>
        <taxon>Megaseliini</taxon>
        <taxon>Megaselia</taxon>
    </lineage>
</organism>
<dbReference type="STRING" id="36166.T1GH36"/>
<dbReference type="InterPro" id="IPR023214">
    <property type="entry name" value="HAD_sf"/>
</dbReference>
<dbReference type="AlphaFoldDB" id="T1GH36"/>
<proteinExistence type="predicted"/>
<evidence type="ECO:0000313" key="1">
    <source>
        <dbReference type="EnsemblMetazoa" id="MESCA002720-PA"/>
    </source>
</evidence>
<accession>T1GH36</accession>
<dbReference type="EnsemblMetazoa" id="MESCA002720-RA">
    <property type="protein sequence ID" value="MESCA002720-PA"/>
    <property type="gene ID" value="MESCA002720"/>
</dbReference>
<dbReference type="Gene3D" id="3.40.50.1000">
    <property type="entry name" value="HAD superfamily/HAD-like"/>
    <property type="match status" value="1"/>
</dbReference>